<dbReference type="PANTHER" id="PTHR17985:SF8">
    <property type="entry name" value="TRANSPORT AND GOLGI ORGANIZATION PROTEIN 2 HOMOLOG"/>
    <property type="match status" value="1"/>
</dbReference>
<evidence type="ECO:0000313" key="2">
    <source>
        <dbReference type="Proteomes" id="UP000307440"/>
    </source>
</evidence>
<name>A0A5C3L4V0_COPMA</name>
<dbReference type="Pfam" id="PF05742">
    <property type="entry name" value="TANGO2"/>
    <property type="match status" value="1"/>
</dbReference>
<sequence length="298" mass="32602">ILGGNRDEFVDRPTQDAHWHSFQDVRTEDEPGDVLSGRDIKAGGSWFGVNKTGRVALLTNITEPLSKYNSSRGFLVSSFLLSKSNHPLEDELGKIVSPDGVFAGFNLLLLSPTLRSDDTVSYDSLFVTNHGGGGRLTSRPLTAQERACGCISNGVDGVDAADWPKVQHATNAFNTALQSLSKEATATEIADRLFALLSWRCAEPITARSGLRNTVQVEPIPIVLEGEVGSKPVVPTAYGTRLSSVLLVRRNGQALFIERDIWKRDNDGNIVNLTDPPTQREFAFQLDLDSIRRAQQLD</sequence>
<reference evidence="1 2" key="1">
    <citation type="journal article" date="2019" name="Nat. Ecol. Evol.">
        <title>Megaphylogeny resolves global patterns of mushroom evolution.</title>
        <authorList>
            <person name="Varga T."/>
            <person name="Krizsan K."/>
            <person name="Foldi C."/>
            <person name="Dima B."/>
            <person name="Sanchez-Garcia M."/>
            <person name="Sanchez-Ramirez S."/>
            <person name="Szollosi G.J."/>
            <person name="Szarkandi J.G."/>
            <person name="Papp V."/>
            <person name="Albert L."/>
            <person name="Andreopoulos W."/>
            <person name="Angelini C."/>
            <person name="Antonin V."/>
            <person name="Barry K.W."/>
            <person name="Bougher N.L."/>
            <person name="Buchanan P."/>
            <person name="Buyck B."/>
            <person name="Bense V."/>
            <person name="Catcheside P."/>
            <person name="Chovatia M."/>
            <person name="Cooper J."/>
            <person name="Damon W."/>
            <person name="Desjardin D."/>
            <person name="Finy P."/>
            <person name="Geml J."/>
            <person name="Haridas S."/>
            <person name="Hughes K."/>
            <person name="Justo A."/>
            <person name="Karasinski D."/>
            <person name="Kautmanova I."/>
            <person name="Kiss B."/>
            <person name="Kocsube S."/>
            <person name="Kotiranta H."/>
            <person name="LaButti K.M."/>
            <person name="Lechner B.E."/>
            <person name="Liimatainen K."/>
            <person name="Lipzen A."/>
            <person name="Lukacs Z."/>
            <person name="Mihaltcheva S."/>
            <person name="Morgado L.N."/>
            <person name="Niskanen T."/>
            <person name="Noordeloos M.E."/>
            <person name="Ohm R.A."/>
            <person name="Ortiz-Santana B."/>
            <person name="Ovrebo C."/>
            <person name="Racz N."/>
            <person name="Riley R."/>
            <person name="Savchenko A."/>
            <person name="Shiryaev A."/>
            <person name="Soop K."/>
            <person name="Spirin V."/>
            <person name="Szebenyi C."/>
            <person name="Tomsovsky M."/>
            <person name="Tulloss R.E."/>
            <person name="Uehling J."/>
            <person name="Grigoriev I.V."/>
            <person name="Vagvolgyi C."/>
            <person name="Papp T."/>
            <person name="Martin F.M."/>
            <person name="Miettinen O."/>
            <person name="Hibbett D.S."/>
            <person name="Nagy L.G."/>
        </authorList>
    </citation>
    <scope>NUCLEOTIDE SEQUENCE [LARGE SCALE GENOMIC DNA]</scope>
    <source>
        <strain evidence="1 2">CBS 121175</strain>
    </source>
</reference>
<dbReference type="AlphaFoldDB" id="A0A5C3L4V0"/>
<organism evidence="1 2">
    <name type="scientific">Coprinopsis marcescibilis</name>
    <name type="common">Agaric fungus</name>
    <name type="synonym">Psathyrella marcescibilis</name>
    <dbReference type="NCBI Taxonomy" id="230819"/>
    <lineage>
        <taxon>Eukaryota</taxon>
        <taxon>Fungi</taxon>
        <taxon>Dikarya</taxon>
        <taxon>Basidiomycota</taxon>
        <taxon>Agaricomycotina</taxon>
        <taxon>Agaricomycetes</taxon>
        <taxon>Agaricomycetidae</taxon>
        <taxon>Agaricales</taxon>
        <taxon>Agaricineae</taxon>
        <taxon>Psathyrellaceae</taxon>
        <taxon>Coprinopsis</taxon>
    </lineage>
</organism>
<protein>
    <recommendedName>
        <fullName evidence="3">NRDE family protein</fullName>
    </recommendedName>
</protein>
<feature type="non-terminal residue" evidence="1">
    <location>
        <position position="1"/>
    </location>
</feature>
<dbReference type="GO" id="GO:0009306">
    <property type="term" value="P:protein secretion"/>
    <property type="evidence" value="ECO:0007669"/>
    <property type="project" value="TreeGrafter"/>
</dbReference>
<dbReference type="GO" id="GO:0005794">
    <property type="term" value="C:Golgi apparatus"/>
    <property type="evidence" value="ECO:0007669"/>
    <property type="project" value="TreeGrafter"/>
</dbReference>
<dbReference type="EMBL" id="ML210163">
    <property type="protein sequence ID" value="TFK27593.1"/>
    <property type="molecule type" value="Genomic_DNA"/>
</dbReference>
<proteinExistence type="predicted"/>
<dbReference type="Proteomes" id="UP000307440">
    <property type="component" value="Unassembled WGS sequence"/>
</dbReference>
<dbReference type="GO" id="GO:0007030">
    <property type="term" value="P:Golgi organization"/>
    <property type="evidence" value="ECO:0007669"/>
    <property type="project" value="TreeGrafter"/>
</dbReference>
<evidence type="ECO:0008006" key="3">
    <source>
        <dbReference type="Google" id="ProtNLM"/>
    </source>
</evidence>
<accession>A0A5C3L4V0</accession>
<keyword evidence="2" id="KW-1185">Reference proteome</keyword>
<dbReference type="OrthoDB" id="191601at2759"/>
<dbReference type="PANTHER" id="PTHR17985">
    <property type="entry name" value="SER/THR-RICH PROTEIN T10 IN DGCR REGION"/>
    <property type="match status" value="1"/>
</dbReference>
<gene>
    <name evidence="1" type="ORF">FA15DRAFT_586046</name>
</gene>
<dbReference type="InterPro" id="IPR008551">
    <property type="entry name" value="TANGO2"/>
</dbReference>
<evidence type="ECO:0000313" key="1">
    <source>
        <dbReference type="EMBL" id="TFK27593.1"/>
    </source>
</evidence>